<reference evidence="1" key="1">
    <citation type="submission" date="2009-12" db="EMBL/GenBank/DDBJ databases">
        <authorList>
            <person name="Weinstock G."/>
            <person name="Sodergren E."/>
            <person name="Clifton S."/>
            <person name="Fulton L."/>
            <person name="Fulton B."/>
            <person name="Courtney L."/>
            <person name="Fronick C."/>
            <person name="Harrison M."/>
            <person name="Strong C."/>
            <person name="Farmer C."/>
            <person name="Delahaunty K."/>
            <person name="Markovic C."/>
            <person name="Hall O."/>
            <person name="Minx P."/>
            <person name="Tomlinson C."/>
            <person name="Mitreva M."/>
            <person name="Nelson J."/>
            <person name="Hou S."/>
            <person name="Wollam A."/>
            <person name="Pepin K.H."/>
            <person name="Johnson M."/>
            <person name="Bhonagiri V."/>
            <person name="Nash W.E."/>
            <person name="Warren W."/>
            <person name="Chinwalla A."/>
            <person name="Mardis E.R."/>
            <person name="Wilson R.K."/>
        </authorList>
    </citation>
    <scope>NUCLEOTIDE SEQUENCE [LARGE SCALE GENOMIC DNA]</scope>
    <source>
        <strain evidence="1">DSM 15176</strain>
    </source>
</reference>
<organism evidence="1 2">
    <name type="scientific">Subdoligranulum variabile DSM 15176</name>
    <dbReference type="NCBI Taxonomy" id="411471"/>
    <lineage>
        <taxon>Bacteria</taxon>
        <taxon>Bacillati</taxon>
        <taxon>Bacillota</taxon>
        <taxon>Clostridia</taxon>
        <taxon>Eubacteriales</taxon>
        <taxon>Oscillospiraceae</taxon>
        <taxon>Subdoligranulum</taxon>
    </lineage>
</organism>
<comment type="caution">
    <text evidence="1">The sequence shown here is derived from an EMBL/GenBank/DDBJ whole genome shotgun (WGS) entry which is preliminary data.</text>
</comment>
<evidence type="ECO:0000313" key="1">
    <source>
        <dbReference type="EMBL" id="EFB74775.1"/>
    </source>
</evidence>
<dbReference type="HOGENOM" id="CLU_3258801_0_0_9"/>
<dbReference type="Proteomes" id="UP000003438">
    <property type="component" value="Unassembled WGS sequence"/>
</dbReference>
<sequence>MPPAFTNDYKAATIELTTCRQSLCAPRRPDGSTKKRGTVNET</sequence>
<evidence type="ECO:0000313" key="2">
    <source>
        <dbReference type="Proteomes" id="UP000003438"/>
    </source>
</evidence>
<gene>
    <name evidence="1" type="ORF">SUBVAR_06901</name>
</gene>
<keyword evidence="2" id="KW-1185">Reference proteome</keyword>
<name>D1PR73_9FIRM</name>
<dbReference type="EMBL" id="ACBY02000056">
    <property type="protein sequence ID" value="EFB74775.1"/>
    <property type="molecule type" value="Genomic_DNA"/>
</dbReference>
<proteinExistence type="predicted"/>
<accession>D1PR73</accession>
<dbReference type="AlphaFoldDB" id="D1PR73"/>
<protein>
    <submittedName>
        <fullName evidence="1">Uncharacterized protein</fullName>
    </submittedName>
</protein>